<reference evidence="3 4" key="1">
    <citation type="submission" date="2019-03" db="EMBL/GenBank/DDBJ databases">
        <title>Genomic Encyclopedia of Type Strains, Phase III (KMG-III): the genomes of soil and plant-associated and newly described type strains.</title>
        <authorList>
            <person name="Whitman W."/>
        </authorList>
    </citation>
    <scope>NUCLEOTIDE SEQUENCE [LARGE SCALE GENOMIC DNA]</scope>
    <source>
        <strain evidence="3 4">CECT 8446</strain>
    </source>
</reference>
<dbReference type="AlphaFoldDB" id="A0A4V3D2H7"/>
<comment type="similarity">
    <text evidence="1">Belongs to the UPF0213 family.</text>
</comment>
<keyword evidence="4" id="KW-1185">Reference proteome</keyword>
<keyword evidence="3" id="KW-0540">Nuclease</keyword>
<evidence type="ECO:0000313" key="4">
    <source>
        <dbReference type="Proteomes" id="UP000294535"/>
    </source>
</evidence>
<comment type="caution">
    <text evidence="3">The sequence shown here is derived from an EMBL/GenBank/DDBJ whole genome shotgun (WGS) entry which is preliminary data.</text>
</comment>
<dbReference type="PROSITE" id="PS50164">
    <property type="entry name" value="GIY_YIG"/>
    <property type="match status" value="1"/>
</dbReference>
<organism evidence="3 4">
    <name type="scientific">Algoriphagus boseongensis</name>
    <dbReference type="NCBI Taxonomy" id="1442587"/>
    <lineage>
        <taxon>Bacteria</taxon>
        <taxon>Pseudomonadati</taxon>
        <taxon>Bacteroidota</taxon>
        <taxon>Cytophagia</taxon>
        <taxon>Cytophagales</taxon>
        <taxon>Cyclobacteriaceae</taxon>
        <taxon>Algoriphagus</taxon>
    </lineage>
</organism>
<keyword evidence="3" id="KW-0255">Endonuclease</keyword>
<evidence type="ECO:0000313" key="3">
    <source>
        <dbReference type="EMBL" id="TDQ19007.1"/>
    </source>
</evidence>
<dbReference type="SUPFAM" id="SSF82771">
    <property type="entry name" value="GIY-YIG endonuclease"/>
    <property type="match status" value="1"/>
</dbReference>
<sequence>MLNFFVYILYSKSTDRFYVGQTVDLEKRLEEHNQNTYSKAHTKNVNDWEIFFTIECSSRNQAIKIESHIKSTRKRKYYQNLKKYPEISQKLIQKYSS</sequence>
<name>A0A4V3D2H7_9BACT</name>
<dbReference type="CDD" id="cd10449">
    <property type="entry name" value="GIY-YIG_SLX1_like"/>
    <property type="match status" value="1"/>
</dbReference>
<feature type="domain" description="GIY-YIG" evidence="2">
    <location>
        <begin position="2"/>
        <end position="79"/>
    </location>
</feature>
<dbReference type="InterPro" id="IPR000305">
    <property type="entry name" value="GIY-YIG_endonuc"/>
</dbReference>
<keyword evidence="3" id="KW-0378">Hydrolase</keyword>
<dbReference type="InterPro" id="IPR050190">
    <property type="entry name" value="UPF0213_domain"/>
</dbReference>
<proteinExistence type="inferred from homology"/>
<dbReference type="EMBL" id="SNYF01000005">
    <property type="protein sequence ID" value="TDQ19007.1"/>
    <property type="molecule type" value="Genomic_DNA"/>
</dbReference>
<dbReference type="Proteomes" id="UP000294535">
    <property type="component" value="Unassembled WGS sequence"/>
</dbReference>
<dbReference type="Gene3D" id="3.40.1440.10">
    <property type="entry name" value="GIY-YIG endonuclease"/>
    <property type="match status" value="1"/>
</dbReference>
<evidence type="ECO:0000259" key="2">
    <source>
        <dbReference type="PROSITE" id="PS50164"/>
    </source>
</evidence>
<dbReference type="RefSeq" id="WP_133552927.1">
    <property type="nucleotide sequence ID" value="NZ_SNYF01000005.1"/>
</dbReference>
<gene>
    <name evidence="3" type="ORF">DFQ04_0820</name>
</gene>
<accession>A0A4V3D2H7</accession>
<evidence type="ECO:0000256" key="1">
    <source>
        <dbReference type="ARBA" id="ARBA00007435"/>
    </source>
</evidence>
<dbReference type="OrthoDB" id="1495241at2"/>
<dbReference type="PANTHER" id="PTHR34477:SF1">
    <property type="entry name" value="UPF0213 PROTEIN YHBQ"/>
    <property type="match status" value="1"/>
</dbReference>
<dbReference type="GO" id="GO:0004519">
    <property type="term" value="F:endonuclease activity"/>
    <property type="evidence" value="ECO:0007669"/>
    <property type="project" value="UniProtKB-KW"/>
</dbReference>
<dbReference type="InterPro" id="IPR035901">
    <property type="entry name" value="GIY-YIG_endonuc_sf"/>
</dbReference>
<dbReference type="Pfam" id="PF01541">
    <property type="entry name" value="GIY-YIG"/>
    <property type="match status" value="1"/>
</dbReference>
<dbReference type="PANTHER" id="PTHR34477">
    <property type="entry name" value="UPF0213 PROTEIN YHBQ"/>
    <property type="match status" value="1"/>
</dbReference>
<protein>
    <submittedName>
        <fullName evidence="3">Putative endonuclease</fullName>
    </submittedName>
</protein>